<proteinExistence type="predicted"/>
<evidence type="ECO:0000256" key="3">
    <source>
        <dbReference type="ARBA" id="ARBA00023002"/>
    </source>
</evidence>
<organism evidence="5 6">
    <name type="scientific">Melanomma pulvis-pyrius CBS 109.77</name>
    <dbReference type="NCBI Taxonomy" id="1314802"/>
    <lineage>
        <taxon>Eukaryota</taxon>
        <taxon>Fungi</taxon>
        <taxon>Dikarya</taxon>
        <taxon>Ascomycota</taxon>
        <taxon>Pezizomycotina</taxon>
        <taxon>Dothideomycetes</taxon>
        <taxon>Pleosporomycetidae</taxon>
        <taxon>Pleosporales</taxon>
        <taxon>Melanommataceae</taxon>
        <taxon>Melanomma</taxon>
    </lineage>
</organism>
<dbReference type="InterPro" id="IPR036188">
    <property type="entry name" value="FAD/NAD-bd_sf"/>
</dbReference>
<dbReference type="GO" id="GO:0016491">
    <property type="term" value="F:oxidoreductase activity"/>
    <property type="evidence" value="ECO:0007669"/>
    <property type="project" value="UniProtKB-KW"/>
</dbReference>
<keyword evidence="3" id="KW-0560">Oxidoreductase</keyword>
<protein>
    <submittedName>
        <fullName evidence="5">FAD/NAD(P)-binding domain-containing protein</fullName>
    </submittedName>
</protein>
<dbReference type="SUPFAM" id="SSF51905">
    <property type="entry name" value="FAD/NAD(P)-binding domain"/>
    <property type="match status" value="1"/>
</dbReference>
<keyword evidence="6" id="KW-1185">Reference proteome</keyword>
<dbReference type="Proteomes" id="UP000799757">
    <property type="component" value="Unassembled WGS sequence"/>
</dbReference>
<evidence type="ECO:0000313" key="6">
    <source>
        <dbReference type="Proteomes" id="UP000799757"/>
    </source>
</evidence>
<dbReference type="AlphaFoldDB" id="A0A6A6XF89"/>
<dbReference type="OrthoDB" id="417877at2759"/>
<evidence type="ECO:0000256" key="2">
    <source>
        <dbReference type="ARBA" id="ARBA00022827"/>
    </source>
</evidence>
<keyword evidence="1" id="KW-0285">Flavoprotein</keyword>
<dbReference type="PANTHER" id="PTHR46720:SF3">
    <property type="entry name" value="FAD-BINDING DOMAIN-CONTAINING PROTEIN-RELATED"/>
    <property type="match status" value="1"/>
</dbReference>
<dbReference type="EMBL" id="MU001869">
    <property type="protein sequence ID" value="KAF2795106.1"/>
    <property type="molecule type" value="Genomic_DNA"/>
</dbReference>
<sequence>PVSVAIVGGGIGGLCLAIGLLQHPHLKVTVYEAAPAFKEIGAGLALGPNAQRALHLISPAAAEAFCSQATPNTSAEFQRTWFEFRHGIQGPDDGAVLGKVENETGQQTAHRAKFLHELVNLIPEGVGRFGKQLVRIEERGPAEKVVLHFADGETAVADCLIGADGVHSVARKHLLVNEEDALAAVFSGIVAYRGLIPMETAVANLGEFASDSYMWTGEGGMVMTYPIDFGKTLNVVAARYGRESWDEPTYVVQSDAATLEKDYKGWGDIPSKVIEMVEQPTLWAMLEHPPAPFYNHGNVAMMGDAAHATTPFQGAGAGQAIEDALVLSNLLRYVKSASHVAPALAAYDAVRRERSQKVVVTSREAIEQYGLDNDIVKGDVKRWRDLWSQRMKWIWDIDLVKQ</sequence>
<accession>A0A6A6XF89</accession>
<name>A0A6A6XF89_9PLEO</name>
<dbReference type="Gene3D" id="3.50.50.60">
    <property type="entry name" value="FAD/NAD(P)-binding domain"/>
    <property type="match status" value="1"/>
</dbReference>
<gene>
    <name evidence="5" type="ORF">K505DRAFT_195625</name>
</gene>
<dbReference type="Pfam" id="PF13450">
    <property type="entry name" value="NAD_binding_8"/>
    <property type="match status" value="1"/>
</dbReference>
<evidence type="ECO:0000256" key="1">
    <source>
        <dbReference type="ARBA" id="ARBA00022630"/>
    </source>
</evidence>
<feature type="non-terminal residue" evidence="5">
    <location>
        <position position="402"/>
    </location>
</feature>
<dbReference type="GO" id="GO:0044550">
    <property type="term" value="P:secondary metabolite biosynthetic process"/>
    <property type="evidence" value="ECO:0007669"/>
    <property type="project" value="TreeGrafter"/>
</dbReference>
<dbReference type="Pfam" id="PF01494">
    <property type="entry name" value="FAD_binding_3"/>
    <property type="match status" value="1"/>
</dbReference>
<dbReference type="InterPro" id="IPR051104">
    <property type="entry name" value="FAD_monoxygenase"/>
</dbReference>
<dbReference type="PRINTS" id="PR00420">
    <property type="entry name" value="RNGMNOXGNASE"/>
</dbReference>
<evidence type="ECO:0000313" key="5">
    <source>
        <dbReference type="EMBL" id="KAF2795106.1"/>
    </source>
</evidence>
<feature type="non-terminal residue" evidence="5">
    <location>
        <position position="1"/>
    </location>
</feature>
<feature type="domain" description="FAD-binding" evidence="4">
    <location>
        <begin position="129"/>
        <end position="359"/>
    </location>
</feature>
<dbReference type="GO" id="GO:0071949">
    <property type="term" value="F:FAD binding"/>
    <property type="evidence" value="ECO:0007669"/>
    <property type="project" value="InterPro"/>
</dbReference>
<reference evidence="5" key="1">
    <citation type="journal article" date="2020" name="Stud. Mycol.">
        <title>101 Dothideomycetes genomes: a test case for predicting lifestyles and emergence of pathogens.</title>
        <authorList>
            <person name="Haridas S."/>
            <person name="Albert R."/>
            <person name="Binder M."/>
            <person name="Bloem J."/>
            <person name="Labutti K."/>
            <person name="Salamov A."/>
            <person name="Andreopoulos B."/>
            <person name="Baker S."/>
            <person name="Barry K."/>
            <person name="Bills G."/>
            <person name="Bluhm B."/>
            <person name="Cannon C."/>
            <person name="Castanera R."/>
            <person name="Culley D."/>
            <person name="Daum C."/>
            <person name="Ezra D."/>
            <person name="Gonzalez J."/>
            <person name="Henrissat B."/>
            <person name="Kuo A."/>
            <person name="Liang C."/>
            <person name="Lipzen A."/>
            <person name="Lutzoni F."/>
            <person name="Magnuson J."/>
            <person name="Mondo S."/>
            <person name="Nolan M."/>
            <person name="Ohm R."/>
            <person name="Pangilinan J."/>
            <person name="Park H.-J."/>
            <person name="Ramirez L."/>
            <person name="Alfaro M."/>
            <person name="Sun H."/>
            <person name="Tritt A."/>
            <person name="Yoshinaga Y."/>
            <person name="Zwiers L.-H."/>
            <person name="Turgeon B."/>
            <person name="Goodwin S."/>
            <person name="Spatafora J."/>
            <person name="Crous P."/>
            <person name="Grigoriev I."/>
        </authorList>
    </citation>
    <scope>NUCLEOTIDE SEQUENCE</scope>
    <source>
        <strain evidence="5">CBS 109.77</strain>
    </source>
</reference>
<dbReference type="InterPro" id="IPR002938">
    <property type="entry name" value="FAD-bd"/>
</dbReference>
<dbReference type="PANTHER" id="PTHR46720">
    <property type="entry name" value="HYDROXYLASE, PUTATIVE (AFU_ORTHOLOGUE AFUA_3G01460)-RELATED"/>
    <property type="match status" value="1"/>
</dbReference>
<keyword evidence="2" id="KW-0274">FAD</keyword>
<evidence type="ECO:0000259" key="4">
    <source>
        <dbReference type="Pfam" id="PF01494"/>
    </source>
</evidence>
<dbReference type="SUPFAM" id="SSF54373">
    <property type="entry name" value="FAD-linked reductases, C-terminal domain"/>
    <property type="match status" value="1"/>
</dbReference>